<keyword evidence="4" id="KW-1185">Reference proteome</keyword>
<feature type="signal peptide" evidence="1">
    <location>
        <begin position="1"/>
        <end position="19"/>
    </location>
</feature>
<feature type="domain" description="CEL-III C-terminal" evidence="2">
    <location>
        <begin position="253"/>
        <end position="406"/>
    </location>
</feature>
<dbReference type="EMBL" id="JSUQ01000007">
    <property type="protein sequence ID" value="KHQ53401.1"/>
    <property type="molecule type" value="Genomic_DNA"/>
</dbReference>
<proteinExistence type="predicted"/>
<feature type="chain" id="PRO_5002098907" evidence="1">
    <location>
        <begin position="20"/>
        <end position="414"/>
    </location>
</feature>
<sequence length="414" mass="45015">MNRIFLLLSALCLSSPAAAQPIYSDGVTQYASVQSQQWVNCAKEGKDCEPGTSDLVITRYGISEDFTFFITKGLEKVPCKNFWGDPSRGTDKECAYIRENLFGVPPDETFAKVADEGKDFSNPNGEYRWVRYGTGGKWAYTLIGGSNSQKIACTNDYFGFDPVKGSDKVCQMGDAYTLGYGEVIECATEDRECQMNVGDVVMVRYGAEDRYDIRFVHHTGNAFPCENNFFGVDPIHTGKRCYYQAQKPLSVNTVGRWEKVISCDGKNCPISHEISVGTTKTNSWTTTQQWGITVTESMEAGLTILGTGVKASASISQSYAASFAFTSALSKSVTQNYTATCDPSGEYSSRALWQFSTGTGETCLESGTCDGATFTAEYLCVGDAPGDYVGPACIPGYCADELCTVCTYEDAAAE</sequence>
<dbReference type="RefSeq" id="WP_139022575.1">
    <property type="nucleotide sequence ID" value="NZ_JSUQ01000007.1"/>
</dbReference>
<gene>
    <name evidence="3" type="ORF">OA50_01931</name>
</gene>
<evidence type="ECO:0000256" key="1">
    <source>
        <dbReference type="SAM" id="SignalP"/>
    </source>
</evidence>
<accession>A0A0B3S9Q7</accession>
<dbReference type="Pfam" id="PF18054">
    <property type="entry name" value="CEL_III_C"/>
    <property type="match status" value="1"/>
</dbReference>
<comment type="caution">
    <text evidence="3">The sequence shown here is derived from an EMBL/GenBank/DDBJ whole genome shotgun (WGS) entry which is preliminary data.</text>
</comment>
<reference evidence="3 4" key="1">
    <citation type="submission" date="2014-10" db="EMBL/GenBank/DDBJ databases">
        <title>Genome sequence of Ponticoccus sp. strain UMTAT08 isolated from clonal culture of toxic dinoflagellate Alexandrium tamiyavanichii.</title>
        <authorList>
            <person name="Gan H.Y."/>
            <person name="Muhd D.-D."/>
            <person name="Mohd Noor M.E."/>
            <person name="Yeong Y.S."/>
            <person name="Usup G."/>
        </authorList>
    </citation>
    <scope>NUCLEOTIDE SEQUENCE [LARGE SCALE GENOMIC DNA]</scope>
    <source>
        <strain evidence="3 4">UMTAT08</strain>
    </source>
</reference>
<evidence type="ECO:0000313" key="3">
    <source>
        <dbReference type="EMBL" id="KHQ53401.1"/>
    </source>
</evidence>
<evidence type="ECO:0000259" key="2">
    <source>
        <dbReference type="Pfam" id="PF18054"/>
    </source>
</evidence>
<protein>
    <submittedName>
        <fullName evidence="3">Alpha-L-rhamnosidase A</fullName>
    </submittedName>
</protein>
<evidence type="ECO:0000313" key="4">
    <source>
        <dbReference type="Proteomes" id="UP000030960"/>
    </source>
</evidence>
<dbReference type="Proteomes" id="UP000030960">
    <property type="component" value="Unassembled WGS sequence"/>
</dbReference>
<dbReference type="Gene3D" id="2.170.15.10">
    <property type="entry name" value="Proaerolysin, chain A, domain 3"/>
    <property type="match status" value="1"/>
</dbReference>
<dbReference type="InterPro" id="IPR041014">
    <property type="entry name" value="CEL_III_C"/>
</dbReference>
<organism evidence="3 4">
    <name type="scientific">Mameliella alba</name>
    <dbReference type="NCBI Taxonomy" id="561184"/>
    <lineage>
        <taxon>Bacteria</taxon>
        <taxon>Pseudomonadati</taxon>
        <taxon>Pseudomonadota</taxon>
        <taxon>Alphaproteobacteria</taxon>
        <taxon>Rhodobacterales</taxon>
        <taxon>Roseobacteraceae</taxon>
        <taxon>Mameliella</taxon>
    </lineage>
</organism>
<dbReference type="OrthoDB" id="7795343at2"/>
<name>A0A0B3S9Q7_9RHOB</name>
<keyword evidence="1" id="KW-0732">Signal</keyword>
<dbReference type="AlphaFoldDB" id="A0A0B3S9Q7"/>